<dbReference type="Proteomes" id="UP001515480">
    <property type="component" value="Unassembled WGS sequence"/>
</dbReference>
<organism evidence="2 3">
    <name type="scientific">Prymnesium parvum</name>
    <name type="common">Toxic golden alga</name>
    <dbReference type="NCBI Taxonomy" id="97485"/>
    <lineage>
        <taxon>Eukaryota</taxon>
        <taxon>Haptista</taxon>
        <taxon>Haptophyta</taxon>
        <taxon>Prymnesiophyceae</taxon>
        <taxon>Prymnesiales</taxon>
        <taxon>Prymnesiaceae</taxon>
        <taxon>Prymnesium</taxon>
    </lineage>
</organism>
<proteinExistence type="predicted"/>
<sequence length="577" mass="61247">MLSRNDMLSTEVGGAPRARRSCYVDEPAYGFFIAGSSLKPMNGVYIRRNPPEELEAHAMLYYEHMDSPWTMMLKDRPDAAGLGFRRGGGAATEWALVDERSNDRFCHEGNTIVPGAGVRWKHVHRAGGAAAGGGGGGGGWGGGGGTLAKAAEDDEDELPWQVIAVLDYDILRQLAGGAQYHKERCAEAVAGRGVVDPPALTSLEGCYVPSTFIFRVEAEGGVPLYSSPSLDAMPSGRRAQGDYVRGLELRHDGSWLKIDQPKQRAYSQPRGELWVPLTKGTLVRLEAADEPCLESSAVEGETAEEAADESEAEGAAAKPPRRSSVAAEFLDMPFVPRLDDQPAVTVDEEGDAFFDAEEKPIPEDAGPAEATEIERALAGVGATGVLFPVGTAVVVQGLCVPELAQFNGSTGVVIAPPTIDSHSVLVRLDDPFAGRQLDLDIANIRCAPVRAAGAVGLSASREDEAQLLLHTRTLHLSLADLQLAPWGNPSVDAACVDQHGEALHAAHVGFGLCDESPTVCLRAALRAALRDSHDEEVHRAAQVAHEQLLAAVQRTPRAALSPAALAQLRRIAPRACG</sequence>
<keyword evidence="3" id="KW-1185">Reference proteome</keyword>
<comment type="caution">
    <text evidence="2">The sequence shown here is derived from an EMBL/GenBank/DDBJ whole genome shotgun (WGS) entry which is preliminary data.</text>
</comment>
<feature type="compositionally biased region" description="Acidic residues" evidence="1">
    <location>
        <begin position="301"/>
        <end position="312"/>
    </location>
</feature>
<evidence type="ECO:0000256" key="1">
    <source>
        <dbReference type="SAM" id="MobiDB-lite"/>
    </source>
</evidence>
<name>A0AB34IQ04_PRYPA</name>
<evidence type="ECO:0000313" key="3">
    <source>
        <dbReference type="Proteomes" id="UP001515480"/>
    </source>
</evidence>
<dbReference type="AlphaFoldDB" id="A0AB34IQ04"/>
<protein>
    <submittedName>
        <fullName evidence="2">Uncharacterized protein</fullName>
    </submittedName>
</protein>
<gene>
    <name evidence="2" type="ORF">AB1Y20_010876</name>
</gene>
<reference evidence="2 3" key="1">
    <citation type="journal article" date="2024" name="Science">
        <title>Giant polyketide synthase enzymes in the biosynthesis of giant marine polyether toxins.</title>
        <authorList>
            <person name="Fallon T.R."/>
            <person name="Shende V.V."/>
            <person name="Wierzbicki I.H."/>
            <person name="Pendleton A.L."/>
            <person name="Watervoot N.F."/>
            <person name="Auber R.P."/>
            <person name="Gonzalez D.J."/>
            <person name="Wisecaver J.H."/>
            <person name="Moore B.S."/>
        </authorList>
    </citation>
    <scope>NUCLEOTIDE SEQUENCE [LARGE SCALE GENOMIC DNA]</scope>
    <source>
        <strain evidence="2 3">12B1</strain>
    </source>
</reference>
<feature type="region of interest" description="Disordered" evidence="1">
    <location>
        <begin position="293"/>
        <end position="322"/>
    </location>
</feature>
<evidence type="ECO:0000313" key="2">
    <source>
        <dbReference type="EMBL" id="KAL1504471.1"/>
    </source>
</evidence>
<dbReference type="EMBL" id="JBGBPQ010000020">
    <property type="protein sequence ID" value="KAL1504471.1"/>
    <property type="molecule type" value="Genomic_DNA"/>
</dbReference>
<accession>A0AB34IQ04</accession>